<dbReference type="EMBL" id="FLUN01000001">
    <property type="protein sequence ID" value="SBV94505.1"/>
    <property type="molecule type" value="Genomic_DNA"/>
</dbReference>
<protein>
    <submittedName>
        <fullName evidence="1">Uncharacterized protein</fullName>
    </submittedName>
</protein>
<sequence>MRHGRSFNIPPLGVALGGGLSFARPIARPADYVDFCTRKCTRNLNTLRAATVIMLYLSGFESPLGHQNDTTV</sequence>
<proteinExistence type="predicted"/>
<name>A0A212J5R8_9FIRM</name>
<accession>A0A212J5R8</accession>
<dbReference type="AlphaFoldDB" id="A0A212J5R8"/>
<gene>
    <name evidence="1" type="ORF">KL86CLO1_10523</name>
</gene>
<evidence type="ECO:0000313" key="1">
    <source>
        <dbReference type="EMBL" id="SBV94505.1"/>
    </source>
</evidence>
<organism evidence="1">
    <name type="scientific">uncultured Eubacteriales bacterium</name>
    <dbReference type="NCBI Taxonomy" id="172733"/>
    <lineage>
        <taxon>Bacteria</taxon>
        <taxon>Bacillati</taxon>
        <taxon>Bacillota</taxon>
        <taxon>Clostridia</taxon>
        <taxon>Eubacteriales</taxon>
        <taxon>environmental samples</taxon>
    </lineage>
</organism>
<reference evidence="1" key="1">
    <citation type="submission" date="2016-04" db="EMBL/GenBank/DDBJ databases">
        <authorList>
            <person name="Evans L.H."/>
            <person name="Alamgir A."/>
            <person name="Owens N."/>
            <person name="Weber N.D."/>
            <person name="Virtaneva K."/>
            <person name="Barbian K."/>
            <person name="Babar A."/>
            <person name="Rosenke K."/>
        </authorList>
    </citation>
    <scope>NUCLEOTIDE SEQUENCE</scope>
    <source>
        <strain evidence="1">86</strain>
    </source>
</reference>